<dbReference type="Pfam" id="PF13578">
    <property type="entry name" value="Methyltransf_24"/>
    <property type="match status" value="1"/>
</dbReference>
<dbReference type="AlphaFoldDB" id="A0A7G5XKK9"/>
<dbReference type="GO" id="GO:0032259">
    <property type="term" value="P:methylation"/>
    <property type="evidence" value="ECO:0007669"/>
    <property type="project" value="UniProtKB-KW"/>
</dbReference>
<protein>
    <submittedName>
        <fullName evidence="1">Class I SAM-dependent methyltransferase</fullName>
    </submittedName>
</protein>
<dbReference type="RefSeq" id="WP_182805565.1">
    <property type="nucleotide sequence ID" value="NZ_CP060007.1"/>
</dbReference>
<dbReference type="InterPro" id="IPR029063">
    <property type="entry name" value="SAM-dependent_MTases_sf"/>
</dbReference>
<reference evidence="2" key="1">
    <citation type="submission" date="2020-08" db="EMBL/GenBank/DDBJ databases">
        <title>Lacibacter sp. S13-6-6 genome sequencing.</title>
        <authorList>
            <person name="Jin L."/>
        </authorList>
    </citation>
    <scope>NUCLEOTIDE SEQUENCE [LARGE SCALE GENOMIC DNA]</scope>
    <source>
        <strain evidence="2">S13-6-6</strain>
    </source>
</reference>
<name>A0A7G5XKK9_9BACT</name>
<dbReference type="EMBL" id="CP060007">
    <property type="protein sequence ID" value="QNA46012.1"/>
    <property type="molecule type" value="Genomic_DNA"/>
</dbReference>
<evidence type="ECO:0000313" key="1">
    <source>
        <dbReference type="EMBL" id="QNA46012.1"/>
    </source>
</evidence>
<organism evidence="1 2">
    <name type="scientific">Lacibacter sediminis</name>
    <dbReference type="NCBI Taxonomy" id="2760713"/>
    <lineage>
        <taxon>Bacteria</taxon>
        <taxon>Pseudomonadati</taxon>
        <taxon>Bacteroidota</taxon>
        <taxon>Chitinophagia</taxon>
        <taxon>Chitinophagales</taxon>
        <taxon>Chitinophagaceae</taxon>
        <taxon>Lacibacter</taxon>
    </lineage>
</organism>
<evidence type="ECO:0000313" key="2">
    <source>
        <dbReference type="Proteomes" id="UP000515344"/>
    </source>
</evidence>
<dbReference type="SUPFAM" id="SSF53335">
    <property type="entry name" value="S-adenosyl-L-methionine-dependent methyltransferases"/>
    <property type="match status" value="1"/>
</dbReference>
<dbReference type="CDD" id="cd02440">
    <property type="entry name" value="AdoMet_MTases"/>
    <property type="match status" value="1"/>
</dbReference>
<keyword evidence="1" id="KW-0489">Methyltransferase</keyword>
<keyword evidence="2" id="KW-1185">Reference proteome</keyword>
<accession>A0A7G5XKK9</accession>
<dbReference type="GO" id="GO:0008168">
    <property type="term" value="F:methyltransferase activity"/>
    <property type="evidence" value="ECO:0007669"/>
    <property type="project" value="UniProtKB-KW"/>
</dbReference>
<keyword evidence="1" id="KW-0808">Transferase</keyword>
<proteinExistence type="predicted"/>
<sequence>MYTAFQLGLKYLNYYFTAANGKGHGIHSPFVFDLVIKVLNDKMKYAAYKEVELQRSFLLGNETIITVEDFGAGSTKGLTKQRVVQQIAATSLKPKKYAQLLYRLVNYFQPLQILELGTSLGITTAYLAKANPTATVTTMEGSDAVAQIARQQFDELKLKNINIVTGNFDETLQQVIDQTAQPFNFVFIDGNHRKEPTLRYFEQLLAKTDHATVFVFDDIHWSKEMEEAWEMIKQHLSVTLTIDLFFIGLVFLRKEQKEKEHFIIRF</sequence>
<dbReference type="Proteomes" id="UP000515344">
    <property type="component" value="Chromosome"/>
</dbReference>
<gene>
    <name evidence="1" type="ORF">H4075_07460</name>
</gene>
<dbReference type="Gene3D" id="3.40.50.150">
    <property type="entry name" value="Vaccinia Virus protein VP39"/>
    <property type="match status" value="1"/>
</dbReference>
<dbReference type="KEGG" id="lacs:H4075_07460"/>